<dbReference type="EMBL" id="LR797518">
    <property type="protein sequence ID" value="CAB4222316.1"/>
    <property type="molecule type" value="Genomic_DNA"/>
</dbReference>
<evidence type="ECO:0000313" key="6">
    <source>
        <dbReference type="EMBL" id="CAB4222316.1"/>
    </source>
</evidence>
<evidence type="ECO:0000313" key="1">
    <source>
        <dbReference type="EMBL" id="CAB4171078.1"/>
    </source>
</evidence>
<dbReference type="EMBL" id="LR797021">
    <property type="protein sequence ID" value="CAB4182239.1"/>
    <property type="molecule type" value="Genomic_DNA"/>
</dbReference>
<dbReference type="EMBL" id="LR798378">
    <property type="protein sequence ID" value="CAB5227626.1"/>
    <property type="molecule type" value="Genomic_DNA"/>
</dbReference>
<dbReference type="EMBL" id="LR797369">
    <property type="protein sequence ID" value="CAB4211162.1"/>
    <property type="molecule type" value="Genomic_DNA"/>
</dbReference>
<organism evidence="2">
    <name type="scientific">uncultured Caudovirales phage</name>
    <dbReference type="NCBI Taxonomy" id="2100421"/>
    <lineage>
        <taxon>Viruses</taxon>
        <taxon>Duplodnaviria</taxon>
        <taxon>Heunggongvirae</taxon>
        <taxon>Uroviricota</taxon>
        <taxon>Caudoviricetes</taxon>
        <taxon>Peduoviridae</taxon>
        <taxon>Maltschvirus</taxon>
        <taxon>Maltschvirus maltsch</taxon>
    </lineage>
</organism>
<evidence type="ECO:0000313" key="3">
    <source>
        <dbReference type="EMBL" id="CAB4182239.1"/>
    </source>
</evidence>
<evidence type="ECO:0000313" key="4">
    <source>
        <dbReference type="EMBL" id="CAB4190813.1"/>
    </source>
</evidence>
<evidence type="ECO:0000313" key="7">
    <source>
        <dbReference type="EMBL" id="CAB5227626.1"/>
    </source>
</evidence>
<name>A0A6J5PZ27_9CAUD</name>
<gene>
    <name evidence="3" type="ORF">UFOVP1065_184</name>
    <name evidence="4" type="ORF">UFOVP1198_153</name>
    <name evidence="5" type="ORF">UFOVP1418_145</name>
    <name evidence="7" type="ORF">UFOVP1524_5</name>
    <name evidence="6" type="ORF">UFOVP1651_5</name>
    <name evidence="1" type="ORF">UFOVP908_216</name>
    <name evidence="2" type="ORF">UFOVP990_153</name>
</gene>
<dbReference type="EMBL" id="LR796945">
    <property type="protein sequence ID" value="CAB4177049.1"/>
    <property type="molecule type" value="Genomic_DNA"/>
</dbReference>
<evidence type="ECO:0000313" key="5">
    <source>
        <dbReference type="EMBL" id="CAB4211162.1"/>
    </source>
</evidence>
<proteinExistence type="predicted"/>
<dbReference type="EMBL" id="LR796860">
    <property type="protein sequence ID" value="CAB4171078.1"/>
    <property type="molecule type" value="Genomic_DNA"/>
</dbReference>
<protein>
    <submittedName>
        <fullName evidence="2">Uncharacterized protein</fullName>
    </submittedName>
</protein>
<dbReference type="EMBL" id="LR797157">
    <property type="protein sequence ID" value="CAB4190813.1"/>
    <property type="molecule type" value="Genomic_DNA"/>
</dbReference>
<reference evidence="2" key="1">
    <citation type="submission" date="2020-05" db="EMBL/GenBank/DDBJ databases">
        <authorList>
            <person name="Chiriac C."/>
            <person name="Salcher M."/>
            <person name="Ghai R."/>
            <person name="Kavagutti S V."/>
        </authorList>
    </citation>
    <scope>NUCLEOTIDE SEQUENCE</scope>
</reference>
<evidence type="ECO:0000313" key="2">
    <source>
        <dbReference type="EMBL" id="CAB4177049.1"/>
    </source>
</evidence>
<sequence length="74" mass="8536">MNDLSFTLYERLENNESKFVGRYYNGYSEKQVIDIVCNRTKAFDKGRMLYVVDDLVGNIIAEIKDGKVYNATVS</sequence>
<accession>A0A6J5PZ27</accession>